<evidence type="ECO:0000313" key="6">
    <source>
        <dbReference type="Proteomes" id="UP000309138"/>
    </source>
</evidence>
<keyword evidence="1 5" id="KW-0489">Methyltransferase</keyword>
<dbReference type="CDD" id="cd02440">
    <property type="entry name" value="AdoMet_MTases"/>
    <property type="match status" value="1"/>
</dbReference>
<evidence type="ECO:0000256" key="3">
    <source>
        <dbReference type="ARBA" id="ARBA00022691"/>
    </source>
</evidence>
<dbReference type="EMBL" id="SWKR01000002">
    <property type="protein sequence ID" value="TKD51576.1"/>
    <property type="molecule type" value="Genomic_DNA"/>
</dbReference>
<keyword evidence="2 5" id="KW-0808">Transferase</keyword>
<name>A0A4U1L5U2_9SPHN</name>
<dbReference type="PANTHER" id="PTHR43464">
    <property type="entry name" value="METHYLTRANSFERASE"/>
    <property type="match status" value="1"/>
</dbReference>
<dbReference type="SUPFAM" id="SSF53335">
    <property type="entry name" value="S-adenosyl-L-methionine-dependent methyltransferases"/>
    <property type="match status" value="1"/>
</dbReference>
<dbReference type="InterPro" id="IPR025714">
    <property type="entry name" value="Methyltranfer_dom"/>
</dbReference>
<sequence>MIAHAVRRLCGRAYRRVWPEARSIRNLERHMGHLLCQPHPTTGWHRHPALFAAVRDLLAGVVEPRLLSYGCSTGEEALSLYEVLPNAHVTAIDINPRSIRLARRLAARLAVERVTFVCAGAPPDPALIERFDAVFCLSVLRHARLESELPESCAAILPFARAQLLMHQLDDLLKPGGYLVMWGSNFRLCDTDLASRYATIPTPGCKPHCGPFYTANDRRADAADTAEFVFRKRSDAPNDGL</sequence>
<evidence type="ECO:0000313" key="5">
    <source>
        <dbReference type="EMBL" id="TKD51576.1"/>
    </source>
</evidence>
<comment type="caution">
    <text evidence="5">The sequence shown here is derived from an EMBL/GenBank/DDBJ whole genome shotgun (WGS) entry which is preliminary data.</text>
</comment>
<dbReference type="AlphaFoldDB" id="A0A4U1L5U2"/>
<keyword evidence="3" id="KW-0949">S-adenosyl-L-methionine</keyword>
<gene>
    <name evidence="5" type="ORF">FBR43_13035</name>
</gene>
<evidence type="ECO:0000256" key="1">
    <source>
        <dbReference type="ARBA" id="ARBA00022603"/>
    </source>
</evidence>
<dbReference type="GO" id="GO:0008168">
    <property type="term" value="F:methyltransferase activity"/>
    <property type="evidence" value="ECO:0007669"/>
    <property type="project" value="UniProtKB-KW"/>
</dbReference>
<protein>
    <submittedName>
        <fullName evidence="5">Class I SAM-dependent methyltransferase</fullName>
    </submittedName>
</protein>
<organism evidence="5 6">
    <name type="scientific">Sphingomonas baiyangensis</name>
    <dbReference type="NCBI Taxonomy" id="2572576"/>
    <lineage>
        <taxon>Bacteria</taxon>
        <taxon>Pseudomonadati</taxon>
        <taxon>Pseudomonadota</taxon>
        <taxon>Alphaproteobacteria</taxon>
        <taxon>Sphingomonadales</taxon>
        <taxon>Sphingomonadaceae</taxon>
        <taxon>Sphingomonas</taxon>
    </lineage>
</organism>
<dbReference type="InterPro" id="IPR029063">
    <property type="entry name" value="SAM-dependent_MTases_sf"/>
</dbReference>
<feature type="domain" description="Methyltransferase" evidence="4">
    <location>
        <begin position="66"/>
        <end position="181"/>
    </location>
</feature>
<proteinExistence type="predicted"/>
<reference evidence="5 6" key="1">
    <citation type="submission" date="2019-04" db="EMBL/GenBank/DDBJ databases">
        <authorList>
            <person name="Yang Y."/>
            <person name="Wei D."/>
        </authorList>
    </citation>
    <scope>NUCLEOTIDE SEQUENCE [LARGE SCALE GENOMIC DNA]</scope>
    <source>
        <strain evidence="5 6">L-1-4w-11</strain>
    </source>
</reference>
<evidence type="ECO:0000256" key="2">
    <source>
        <dbReference type="ARBA" id="ARBA00022679"/>
    </source>
</evidence>
<dbReference type="Proteomes" id="UP000309138">
    <property type="component" value="Unassembled WGS sequence"/>
</dbReference>
<evidence type="ECO:0000259" key="4">
    <source>
        <dbReference type="Pfam" id="PF13847"/>
    </source>
</evidence>
<dbReference type="Pfam" id="PF13847">
    <property type="entry name" value="Methyltransf_31"/>
    <property type="match status" value="1"/>
</dbReference>
<accession>A0A4U1L5U2</accession>
<dbReference type="OrthoDB" id="2573908at2"/>
<dbReference type="PANTHER" id="PTHR43464:SF19">
    <property type="entry name" value="UBIQUINONE BIOSYNTHESIS O-METHYLTRANSFERASE, MITOCHONDRIAL"/>
    <property type="match status" value="1"/>
</dbReference>
<dbReference type="Gene3D" id="3.40.50.150">
    <property type="entry name" value="Vaccinia Virus protein VP39"/>
    <property type="match status" value="1"/>
</dbReference>
<keyword evidence="6" id="KW-1185">Reference proteome</keyword>
<dbReference type="GO" id="GO:0032259">
    <property type="term" value="P:methylation"/>
    <property type="evidence" value="ECO:0007669"/>
    <property type="project" value="UniProtKB-KW"/>
</dbReference>